<comment type="subcellular location">
    <subcellularLocation>
        <location evidence="1">Membrane</location>
    </subcellularLocation>
</comment>
<evidence type="ECO:0000256" key="6">
    <source>
        <dbReference type="ARBA" id="ARBA00023136"/>
    </source>
</evidence>
<keyword evidence="2" id="KW-0813">Transport</keyword>
<feature type="domain" description="Cytochrome b561" evidence="9">
    <location>
        <begin position="225"/>
        <end position="348"/>
    </location>
</feature>
<feature type="transmembrane region" description="Helical" evidence="7">
    <location>
        <begin position="292"/>
        <end position="311"/>
    </location>
</feature>
<evidence type="ECO:0000313" key="10">
    <source>
        <dbReference type="EMBL" id="KAL2834343.1"/>
    </source>
</evidence>
<feature type="transmembrane region" description="Helical" evidence="7">
    <location>
        <begin position="364"/>
        <end position="383"/>
    </location>
</feature>
<comment type="caution">
    <text evidence="10">The sequence shown here is derived from an EMBL/GenBank/DDBJ whole genome shotgun (WGS) entry which is preliminary data.</text>
</comment>
<name>A0ABR4J5P5_9EURO</name>
<evidence type="ECO:0000256" key="4">
    <source>
        <dbReference type="ARBA" id="ARBA00022982"/>
    </source>
</evidence>
<feature type="transmembrane region" description="Helical" evidence="7">
    <location>
        <begin position="260"/>
        <end position="280"/>
    </location>
</feature>
<reference evidence="10 11" key="1">
    <citation type="submission" date="2024-07" db="EMBL/GenBank/DDBJ databases">
        <title>Section-level genome sequencing and comparative genomics of Aspergillus sections Usti and Cavernicolus.</title>
        <authorList>
            <consortium name="Lawrence Berkeley National Laboratory"/>
            <person name="Nybo J.L."/>
            <person name="Vesth T.C."/>
            <person name="Theobald S."/>
            <person name="Frisvad J.C."/>
            <person name="Larsen T.O."/>
            <person name="Kjaerboelling I."/>
            <person name="Rothschild-Mancinelli K."/>
            <person name="Lyhne E.K."/>
            <person name="Kogle M.E."/>
            <person name="Barry K."/>
            <person name="Clum A."/>
            <person name="Na H."/>
            <person name="Ledsgaard L."/>
            <person name="Lin J."/>
            <person name="Lipzen A."/>
            <person name="Kuo A."/>
            <person name="Riley R."/>
            <person name="Mondo S."/>
            <person name="LaButti K."/>
            <person name="Haridas S."/>
            <person name="Pangalinan J."/>
            <person name="Salamov A.A."/>
            <person name="Simmons B.A."/>
            <person name="Magnuson J.K."/>
            <person name="Chen J."/>
            <person name="Drula E."/>
            <person name="Henrissat B."/>
            <person name="Wiebenga A."/>
            <person name="Lubbers R.J."/>
            <person name="Gomes A.C."/>
            <person name="Makela M.R."/>
            <person name="Stajich J."/>
            <person name="Grigoriev I.V."/>
            <person name="Mortensen U.H."/>
            <person name="De vries R.P."/>
            <person name="Baker S.E."/>
            <person name="Andersen M.R."/>
        </authorList>
    </citation>
    <scope>NUCLEOTIDE SEQUENCE [LARGE SCALE GENOMIC DNA]</scope>
    <source>
        <strain evidence="10 11">CBS 600.67</strain>
    </source>
</reference>
<keyword evidence="6 7" id="KW-0472">Membrane</keyword>
<dbReference type="Gene3D" id="1.20.120.1770">
    <property type="match status" value="1"/>
</dbReference>
<organism evidence="10 11">
    <name type="scientific">Aspergillus cavernicola</name>
    <dbReference type="NCBI Taxonomy" id="176166"/>
    <lineage>
        <taxon>Eukaryota</taxon>
        <taxon>Fungi</taxon>
        <taxon>Dikarya</taxon>
        <taxon>Ascomycota</taxon>
        <taxon>Pezizomycotina</taxon>
        <taxon>Eurotiomycetes</taxon>
        <taxon>Eurotiomycetidae</taxon>
        <taxon>Eurotiales</taxon>
        <taxon>Aspergillaceae</taxon>
        <taxon>Aspergillus</taxon>
        <taxon>Aspergillus subgen. Nidulantes</taxon>
    </lineage>
</organism>
<dbReference type="Pfam" id="PF16010">
    <property type="entry name" value="CDH-cyt"/>
    <property type="match status" value="1"/>
</dbReference>
<dbReference type="CDD" id="cd08760">
    <property type="entry name" value="Cyt_b561_FRRS1_like"/>
    <property type="match status" value="1"/>
</dbReference>
<evidence type="ECO:0000313" key="11">
    <source>
        <dbReference type="Proteomes" id="UP001610335"/>
    </source>
</evidence>
<keyword evidence="4" id="KW-0249">Electron transport</keyword>
<proteinExistence type="predicted"/>
<feature type="signal peptide" evidence="8">
    <location>
        <begin position="1"/>
        <end position="19"/>
    </location>
</feature>
<feature type="transmembrane region" description="Helical" evidence="7">
    <location>
        <begin position="224"/>
        <end position="248"/>
    </location>
</feature>
<accession>A0ABR4J5P5</accession>
<keyword evidence="5 7" id="KW-1133">Transmembrane helix</keyword>
<dbReference type="Gene3D" id="2.60.40.1210">
    <property type="entry name" value="Cellobiose dehydrogenase, cytochrome domain"/>
    <property type="match status" value="1"/>
</dbReference>
<dbReference type="Pfam" id="PF03188">
    <property type="entry name" value="Cytochrom_B561"/>
    <property type="match status" value="1"/>
</dbReference>
<evidence type="ECO:0000256" key="8">
    <source>
        <dbReference type="SAM" id="SignalP"/>
    </source>
</evidence>
<dbReference type="SUPFAM" id="SSF49344">
    <property type="entry name" value="CBD9-like"/>
    <property type="match status" value="1"/>
</dbReference>
<dbReference type="PANTHER" id="PTHR47797">
    <property type="entry name" value="DEHYDROGENASE, PUTATIVE (AFU_ORTHOLOGUE AFUA_8G05805)-RELATED"/>
    <property type="match status" value="1"/>
</dbReference>
<feature type="chain" id="PRO_5045399197" description="Cytochrome b561 domain-containing protein" evidence="8">
    <location>
        <begin position="20"/>
        <end position="430"/>
    </location>
</feature>
<dbReference type="EMBL" id="JBFXLS010000002">
    <property type="protein sequence ID" value="KAL2834343.1"/>
    <property type="molecule type" value="Genomic_DNA"/>
</dbReference>
<dbReference type="InterPro" id="IPR015920">
    <property type="entry name" value="Cellobiose_DH-like_cyt"/>
</dbReference>
<feature type="transmembrane region" description="Helical" evidence="7">
    <location>
        <begin position="331"/>
        <end position="352"/>
    </location>
</feature>
<dbReference type="Proteomes" id="UP001610335">
    <property type="component" value="Unassembled WGS sequence"/>
</dbReference>
<keyword evidence="3 7" id="KW-0812">Transmembrane</keyword>
<evidence type="ECO:0000256" key="7">
    <source>
        <dbReference type="SAM" id="Phobius"/>
    </source>
</evidence>
<gene>
    <name evidence="10" type="ORF">BDW59DRAFT_156282</name>
</gene>
<keyword evidence="11" id="KW-1185">Reference proteome</keyword>
<evidence type="ECO:0000256" key="2">
    <source>
        <dbReference type="ARBA" id="ARBA00022448"/>
    </source>
</evidence>
<dbReference type="CDD" id="cd09630">
    <property type="entry name" value="CDH_like_cytochrome"/>
    <property type="match status" value="1"/>
</dbReference>
<evidence type="ECO:0000256" key="3">
    <source>
        <dbReference type="ARBA" id="ARBA00022692"/>
    </source>
</evidence>
<evidence type="ECO:0000259" key="9">
    <source>
        <dbReference type="SMART" id="SM00665"/>
    </source>
</evidence>
<dbReference type="SMART" id="SM00665">
    <property type="entry name" value="B561"/>
    <property type="match status" value="1"/>
</dbReference>
<keyword evidence="8" id="KW-0732">Signal</keyword>
<protein>
    <recommendedName>
        <fullName evidence="9">Cytochrome b561 domain-containing protein</fullName>
    </recommendedName>
</protein>
<dbReference type="PANTHER" id="PTHR47797:SF1">
    <property type="entry name" value="CYTOCHROME B561 DOMAIN-CONTAINING PROTEIN-RELATED"/>
    <property type="match status" value="1"/>
</dbReference>
<evidence type="ECO:0000256" key="5">
    <source>
        <dbReference type="ARBA" id="ARBA00022989"/>
    </source>
</evidence>
<sequence>MLLQYFVVGLLGIVTSSFGQILNYTPSHGTGVSYSVNVPNDTALSGSGPIFMQLKCPVGTKWLALGTGDSMETGNLFIVYSAPHENITLSPRRAIGPTEPVYDPEIQASLLDGSDIRDGIMTANVRCDNCMVLRDGGSIMGSSSSWIWAMAHGDPSHGGPLVSTNISETIYRHDWHGIFFLDLTMAVGGNSSNPFSDLNYTVFDYTSKSKQQQVNDTILHRKRIAHGVMTSVAFVLLFPGFALVLYIYPSRYTVAWIHAPLQVFAVCLALAGLGTGISVSKDLRELAGYHPIIGYFAICGVVLIQPVLGVMQHLHFRKSKEKSLYGFSHRWLGRILSSLGIVNGGIGFYYAYGMNPDIPRGAPISYGGICGGVGVIYVGVIHWRRRRDMSKALNAVSTRVLKNMDSFGSAKSLSGSWMGQDLSKEKMWQP</sequence>
<dbReference type="InterPro" id="IPR006593">
    <property type="entry name" value="Cyt_b561/ferric_Rdtase_TM"/>
</dbReference>
<evidence type="ECO:0000256" key="1">
    <source>
        <dbReference type="ARBA" id="ARBA00004370"/>
    </source>
</evidence>